<dbReference type="Gene3D" id="3.40.50.620">
    <property type="entry name" value="HUPs"/>
    <property type="match status" value="1"/>
</dbReference>
<reference evidence="12" key="1">
    <citation type="submission" date="2024-01" db="EMBL/GenBank/DDBJ databases">
        <title>Sequencing the genomes of a sandfly, Sergentomyia squamirostris, and its two endosymbionts.</title>
        <authorList>
            <person name="Itokawa K."/>
            <person name="Sanjoba C."/>
        </authorList>
    </citation>
    <scope>NUCLEOTIDE SEQUENCE</scope>
    <source>
        <strain evidence="12">RiSSQ</strain>
    </source>
</reference>
<dbReference type="SUPFAM" id="SSF52402">
    <property type="entry name" value="Adenine nucleotide alpha hydrolases-like"/>
    <property type="match status" value="1"/>
</dbReference>
<dbReference type="Pfam" id="PF03054">
    <property type="entry name" value="tRNA_Me_trans"/>
    <property type="match status" value="1"/>
</dbReference>
<dbReference type="InterPro" id="IPR014729">
    <property type="entry name" value="Rossmann-like_a/b/a_fold"/>
</dbReference>
<dbReference type="FunFam" id="3.40.50.620:FF:000115">
    <property type="entry name" value="tRNA-specific 2-thiouridylase MnmA"/>
    <property type="match status" value="1"/>
</dbReference>
<accession>A0AAT9G9V1</accession>
<organism evidence="12">
    <name type="scientific">Candidatus Tisiphia endosymbiont of Sergentomyia squamirostris</name>
    <dbReference type="NCBI Taxonomy" id="3113639"/>
    <lineage>
        <taxon>Bacteria</taxon>
        <taxon>Pseudomonadati</taxon>
        <taxon>Pseudomonadota</taxon>
        <taxon>Alphaproteobacteria</taxon>
        <taxon>Rickettsiales</taxon>
        <taxon>Rickettsiaceae</taxon>
        <taxon>Rickettsieae</taxon>
        <taxon>Candidatus Tisiphia</taxon>
    </lineage>
</organism>
<feature type="site" description="Interaction with tRNA" evidence="9">
    <location>
        <position position="133"/>
    </location>
</feature>
<dbReference type="EMBL" id="AP029170">
    <property type="protein sequence ID" value="BFD46545.1"/>
    <property type="molecule type" value="Genomic_DNA"/>
</dbReference>
<comment type="caution">
    <text evidence="9">Lacks conserved residue(s) required for the propagation of feature annotation.</text>
</comment>
<evidence type="ECO:0000313" key="12">
    <source>
        <dbReference type="EMBL" id="BFD46545.1"/>
    </source>
</evidence>
<feature type="domain" description="tRNA-specific 2-thiouridylase MnmA-like C-terminal" evidence="10">
    <location>
        <begin position="284"/>
        <end position="360"/>
    </location>
</feature>
<sequence>MNNRINNPSTIVVAMSGGVDSSVVAAMLHEKGHKVIGITLQLYDHGIATKKRNACCAGQDIYDARMVADKLNIPHYILDYESKFKESVIDDFADSYIRGETPLPCVKCNQSVKFKDLLKVAKDLGADCLATGHYVRKIEGIDGAELHTGIDITKDQSYFLFATTLEQLNYLSFPLGELSKEQTRNIATRFNLGVADKPDSQDICFVPDGDYRKVISKIRSNANEKGKIIHVDGFELGTHNGIINYTVGQRRGLGIAFHEPLYVVRIDPNTKIVYVGPDSVLDSTEFTIKDVNWLGREMVAQEEIDVQVKIRSTRPATFAKISKMSNTEIKVKLISAEKAVTPGQACVIYDNDRVLGGGWITREIS</sequence>
<keyword evidence="9" id="KW-0963">Cytoplasm</keyword>
<feature type="site" description="Interaction with tRNA" evidence="9">
    <location>
        <position position="344"/>
    </location>
</feature>
<dbReference type="PANTHER" id="PTHR11933">
    <property type="entry name" value="TRNA 5-METHYLAMINOMETHYL-2-THIOURIDYLATE -METHYLTRANSFERASE"/>
    <property type="match status" value="1"/>
</dbReference>
<feature type="binding site" evidence="9">
    <location>
        <position position="132"/>
    </location>
    <ligand>
        <name>ATP</name>
        <dbReference type="ChEBI" id="CHEBI:30616"/>
    </ligand>
</feature>
<evidence type="ECO:0000256" key="7">
    <source>
        <dbReference type="ARBA" id="ARBA00023157"/>
    </source>
</evidence>
<comment type="similarity">
    <text evidence="9">Belongs to the MnmA/TRMU family.</text>
</comment>
<keyword evidence="3 9" id="KW-0819">tRNA processing</keyword>
<dbReference type="Pfam" id="PF20259">
    <property type="entry name" value="tRNA_Me_trans_M"/>
    <property type="match status" value="1"/>
</dbReference>
<keyword evidence="7" id="KW-1015">Disulfide bond</keyword>
<comment type="subcellular location">
    <subcellularLocation>
        <location evidence="9">Cytoplasm</location>
    </subcellularLocation>
</comment>
<dbReference type="Gene3D" id="2.40.30.10">
    <property type="entry name" value="Translation factors"/>
    <property type="match status" value="1"/>
</dbReference>
<dbReference type="InterPro" id="IPR046884">
    <property type="entry name" value="MnmA-like_central"/>
</dbReference>
<dbReference type="AlphaFoldDB" id="A0AAT9G9V1"/>
<keyword evidence="4 9" id="KW-0547">Nucleotide-binding</keyword>
<name>A0AAT9G9V1_9RICK</name>
<comment type="catalytic activity">
    <reaction evidence="8 9">
        <text>S-sulfanyl-L-cysteinyl-[protein] + uridine(34) in tRNA + AH2 + ATP = 2-thiouridine(34) in tRNA + L-cysteinyl-[protein] + A + AMP + diphosphate + H(+)</text>
        <dbReference type="Rhea" id="RHEA:47032"/>
        <dbReference type="Rhea" id="RHEA-COMP:10131"/>
        <dbReference type="Rhea" id="RHEA-COMP:11726"/>
        <dbReference type="Rhea" id="RHEA-COMP:11727"/>
        <dbReference type="Rhea" id="RHEA-COMP:11728"/>
        <dbReference type="ChEBI" id="CHEBI:13193"/>
        <dbReference type="ChEBI" id="CHEBI:15378"/>
        <dbReference type="ChEBI" id="CHEBI:17499"/>
        <dbReference type="ChEBI" id="CHEBI:29950"/>
        <dbReference type="ChEBI" id="CHEBI:30616"/>
        <dbReference type="ChEBI" id="CHEBI:33019"/>
        <dbReference type="ChEBI" id="CHEBI:61963"/>
        <dbReference type="ChEBI" id="CHEBI:65315"/>
        <dbReference type="ChEBI" id="CHEBI:87170"/>
        <dbReference type="ChEBI" id="CHEBI:456215"/>
        <dbReference type="EC" id="2.8.1.13"/>
    </reaction>
</comment>
<dbReference type="PANTHER" id="PTHR11933:SF5">
    <property type="entry name" value="MITOCHONDRIAL TRNA-SPECIFIC 2-THIOURIDYLASE 1"/>
    <property type="match status" value="1"/>
</dbReference>
<dbReference type="HAMAP" id="MF_00144">
    <property type="entry name" value="tRNA_thiouridyl_MnmA"/>
    <property type="match status" value="1"/>
</dbReference>
<evidence type="ECO:0000256" key="9">
    <source>
        <dbReference type="HAMAP-Rule" id="MF_00144"/>
    </source>
</evidence>
<dbReference type="GO" id="GO:0005524">
    <property type="term" value="F:ATP binding"/>
    <property type="evidence" value="ECO:0007669"/>
    <property type="project" value="UniProtKB-KW"/>
</dbReference>
<dbReference type="Gene3D" id="2.30.30.280">
    <property type="entry name" value="Adenine nucleotide alpha hydrolases-like domains"/>
    <property type="match status" value="1"/>
</dbReference>
<keyword evidence="5 9" id="KW-0067">ATP-binding</keyword>
<proteinExistence type="inferred from homology"/>
<dbReference type="GO" id="GO:0002143">
    <property type="term" value="P:tRNA wobble position uridine thiolation"/>
    <property type="evidence" value="ECO:0007669"/>
    <property type="project" value="TreeGrafter"/>
</dbReference>
<dbReference type="InterPro" id="IPR004506">
    <property type="entry name" value="MnmA-like"/>
</dbReference>
<keyword evidence="2 9" id="KW-0808">Transferase</keyword>
<dbReference type="CDD" id="cd01998">
    <property type="entry name" value="MnmA_TRMU-like"/>
    <property type="match status" value="1"/>
</dbReference>
<evidence type="ECO:0000256" key="2">
    <source>
        <dbReference type="ARBA" id="ARBA00022679"/>
    </source>
</evidence>
<evidence type="ECO:0000256" key="3">
    <source>
        <dbReference type="ARBA" id="ARBA00022694"/>
    </source>
</evidence>
<dbReference type="InterPro" id="IPR023382">
    <property type="entry name" value="MnmA-like_central_sf"/>
</dbReference>
<feature type="binding site" evidence="9">
    <location>
        <position position="40"/>
    </location>
    <ligand>
        <name>ATP</name>
        <dbReference type="ChEBI" id="CHEBI:30616"/>
    </ligand>
</feature>
<comment type="function">
    <text evidence="9">Catalyzes the 2-thiolation of uridine at the wobble position (U34) of tRNA, leading to the formation of s(2)U34.</text>
</comment>
<dbReference type="GO" id="GO:0000049">
    <property type="term" value="F:tRNA binding"/>
    <property type="evidence" value="ECO:0007669"/>
    <property type="project" value="UniProtKB-KW"/>
</dbReference>
<feature type="region of interest" description="Interaction with tRNA" evidence="9">
    <location>
        <begin position="154"/>
        <end position="156"/>
    </location>
</feature>
<feature type="active site" description="Nucleophile" evidence="9">
    <location>
        <position position="108"/>
    </location>
</feature>
<feature type="active site" description="Cysteine persulfide intermediate" evidence="9">
    <location>
        <position position="204"/>
    </location>
</feature>
<gene>
    <name evidence="9 12" type="primary">mnmA</name>
    <name evidence="12" type="ORF">DMENIID0002_11910</name>
</gene>
<dbReference type="InterPro" id="IPR046885">
    <property type="entry name" value="MnmA-like_C"/>
</dbReference>
<evidence type="ECO:0000259" key="11">
    <source>
        <dbReference type="Pfam" id="PF20259"/>
    </source>
</evidence>
<dbReference type="FunFam" id="2.30.30.280:FF:000001">
    <property type="entry name" value="tRNA-specific 2-thiouridylase MnmA"/>
    <property type="match status" value="1"/>
</dbReference>
<dbReference type="NCBIfam" id="TIGR00420">
    <property type="entry name" value="trmU"/>
    <property type="match status" value="1"/>
</dbReference>
<protein>
    <recommendedName>
        <fullName evidence="9">tRNA-specific 2-thiouridylase MnmA</fullName>
        <ecNumber evidence="9">2.8.1.13</ecNumber>
    </recommendedName>
</protein>
<evidence type="ECO:0000256" key="5">
    <source>
        <dbReference type="ARBA" id="ARBA00022840"/>
    </source>
</evidence>
<feature type="domain" description="tRNA-specific 2-thiouridylase MnmA-like central" evidence="11">
    <location>
        <begin position="223"/>
        <end position="276"/>
    </location>
</feature>
<dbReference type="EC" id="2.8.1.13" evidence="9"/>
<dbReference type="GO" id="GO:0103016">
    <property type="term" value="F:tRNA-uridine 2-sulfurtransferase activity"/>
    <property type="evidence" value="ECO:0007669"/>
    <property type="project" value="UniProtKB-EC"/>
</dbReference>
<feature type="binding site" evidence="9">
    <location>
        <begin position="14"/>
        <end position="21"/>
    </location>
    <ligand>
        <name>ATP</name>
        <dbReference type="ChEBI" id="CHEBI:30616"/>
    </ligand>
</feature>
<dbReference type="NCBIfam" id="NF001138">
    <property type="entry name" value="PRK00143.1"/>
    <property type="match status" value="1"/>
</dbReference>
<evidence type="ECO:0000259" key="10">
    <source>
        <dbReference type="Pfam" id="PF20258"/>
    </source>
</evidence>
<evidence type="ECO:0000256" key="1">
    <source>
        <dbReference type="ARBA" id="ARBA00022555"/>
    </source>
</evidence>
<evidence type="ECO:0000256" key="4">
    <source>
        <dbReference type="ARBA" id="ARBA00022741"/>
    </source>
</evidence>
<dbReference type="Pfam" id="PF20258">
    <property type="entry name" value="tRNA_Me_trans_C"/>
    <property type="match status" value="1"/>
</dbReference>
<evidence type="ECO:0000256" key="6">
    <source>
        <dbReference type="ARBA" id="ARBA00022884"/>
    </source>
</evidence>
<evidence type="ECO:0000256" key="8">
    <source>
        <dbReference type="ARBA" id="ARBA00051542"/>
    </source>
</evidence>
<keyword evidence="1 9" id="KW-0820">tRNA-binding</keyword>
<keyword evidence="6 9" id="KW-0694">RNA-binding</keyword>
<dbReference type="GO" id="GO:0005737">
    <property type="term" value="C:cytoplasm"/>
    <property type="evidence" value="ECO:0007669"/>
    <property type="project" value="UniProtKB-SubCell"/>
</dbReference>